<protein>
    <submittedName>
        <fullName evidence="6">TetR-like C-terminal domain-containing protein</fullName>
    </submittedName>
</protein>
<dbReference type="EMBL" id="JBAPLV010000016">
    <property type="protein sequence ID" value="MEI4279830.1"/>
    <property type="molecule type" value="Genomic_DNA"/>
</dbReference>
<evidence type="ECO:0000256" key="4">
    <source>
        <dbReference type="PROSITE-ProRule" id="PRU00335"/>
    </source>
</evidence>
<keyword evidence="7" id="KW-1185">Reference proteome</keyword>
<dbReference type="InterPro" id="IPR036271">
    <property type="entry name" value="Tet_transcr_reg_TetR-rel_C_sf"/>
</dbReference>
<dbReference type="PROSITE" id="PS50977">
    <property type="entry name" value="HTH_TETR_2"/>
    <property type="match status" value="1"/>
</dbReference>
<evidence type="ECO:0000313" key="6">
    <source>
        <dbReference type="EMBL" id="MEI4279830.1"/>
    </source>
</evidence>
<dbReference type="Gene3D" id="1.10.10.60">
    <property type="entry name" value="Homeodomain-like"/>
    <property type="match status" value="1"/>
</dbReference>
<dbReference type="InterPro" id="IPR001647">
    <property type="entry name" value="HTH_TetR"/>
</dbReference>
<evidence type="ECO:0000259" key="5">
    <source>
        <dbReference type="PROSITE" id="PS50977"/>
    </source>
</evidence>
<dbReference type="Gene3D" id="1.10.357.10">
    <property type="entry name" value="Tetracycline Repressor, domain 2"/>
    <property type="match status" value="1"/>
</dbReference>
<dbReference type="Pfam" id="PF00440">
    <property type="entry name" value="TetR_N"/>
    <property type="match status" value="1"/>
</dbReference>
<dbReference type="Pfam" id="PF16859">
    <property type="entry name" value="TetR_C_11"/>
    <property type="match status" value="1"/>
</dbReference>
<proteinExistence type="predicted"/>
<evidence type="ECO:0000256" key="3">
    <source>
        <dbReference type="ARBA" id="ARBA00023163"/>
    </source>
</evidence>
<organism evidence="6 7">
    <name type="scientific">Klenkia terrae</name>
    <dbReference type="NCBI Taxonomy" id="1052259"/>
    <lineage>
        <taxon>Bacteria</taxon>
        <taxon>Bacillati</taxon>
        <taxon>Actinomycetota</taxon>
        <taxon>Actinomycetes</taxon>
        <taxon>Geodermatophilales</taxon>
        <taxon>Geodermatophilaceae</taxon>
        <taxon>Klenkia</taxon>
    </lineage>
</organism>
<feature type="domain" description="HTH tetR-type" evidence="5">
    <location>
        <begin position="18"/>
        <end position="78"/>
    </location>
</feature>
<sequence length="198" mass="21208">MTQELGRPGARLGRPRDAGLTDRLLTGALDLVAEVGLDRFNADALVTATGAGKAAVYRRWPNTEVLLAEALRRCHPVPAVPDTGSLRGDLVALLAPWTRAMDRDERALAAVVGQARHSEELRVGLQVAVVEPLDAAVTAVVDRHAARGHRVSDRQGALLRRLVLALWWDRSAADPAPRTAAEVGELVDRVLLPVVPVG</sequence>
<dbReference type="Proteomes" id="UP001373496">
    <property type="component" value="Unassembled WGS sequence"/>
</dbReference>
<dbReference type="SUPFAM" id="SSF46689">
    <property type="entry name" value="Homeodomain-like"/>
    <property type="match status" value="1"/>
</dbReference>
<gene>
    <name evidence="6" type="ORF">UXQ13_15270</name>
</gene>
<name>A0ABU8E898_9ACTN</name>
<evidence type="ECO:0000256" key="2">
    <source>
        <dbReference type="ARBA" id="ARBA00023125"/>
    </source>
</evidence>
<reference evidence="6 7" key="1">
    <citation type="submission" date="2024-03" db="EMBL/GenBank/DDBJ databases">
        <title>Draft genome sequence of Klenkia terrae.</title>
        <authorList>
            <person name="Duangmal K."/>
            <person name="Chantavorakit T."/>
        </authorList>
    </citation>
    <scope>NUCLEOTIDE SEQUENCE [LARGE SCALE GENOMIC DNA]</scope>
    <source>
        <strain evidence="6 7">JCM 17786</strain>
    </source>
</reference>
<evidence type="ECO:0000256" key="1">
    <source>
        <dbReference type="ARBA" id="ARBA00023015"/>
    </source>
</evidence>
<accession>A0ABU8E898</accession>
<dbReference type="RefSeq" id="WP_225233964.1">
    <property type="nucleotide sequence ID" value="NZ_JBAPLV010000016.1"/>
</dbReference>
<evidence type="ECO:0000313" key="7">
    <source>
        <dbReference type="Proteomes" id="UP001373496"/>
    </source>
</evidence>
<feature type="DNA-binding region" description="H-T-H motif" evidence="4">
    <location>
        <begin position="41"/>
        <end position="60"/>
    </location>
</feature>
<keyword evidence="2 4" id="KW-0238">DNA-binding</keyword>
<dbReference type="InterPro" id="IPR009057">
    <property type="entry name" value="Homeodomain-like_sf"/>
</dbReference>
<dbReference type="SUPFAM" id="SSF48498">
    <property type="entry name" value="Tetracyclin repressor-like, C-terminal domain"/>
    <property type="match status" value="1"/>
</dbReference>
<keyword evidence="1" id="KW-0805">Transcription regulation</keyword>
<dbReference type="InterPro" id="IPR011075">
    <property type="entry name" value="TetR_C"/>
</dbReference>
<keyword evidence="3" id="KW-0804">Transcription</keyword>
<comment type="caution">
    <text evidence="6">The sequence shown here is derived from an EMBL/GenBank/DDBJ whole genome shotgun (WGS) entry which is preliminary data.</text>
</comment>